<dbReference type="Proteomes" id="UP000076794">
    <property type="component" value="Chromosome"/>
</dbReference>
<dbReference type="CDD" id="cd07812">
    <property type="entry name" value="SRPBCC"/>
    <property type="match status" value="1"/>
</dbReference>
<dbReference type="KEGG" id="ido:I598_3124"/>
<evidence type="ECO:0000313" key="1">
    <source>
        <dbReference type="EMBL" id="ANC32639.1"/>
    </source>
</evidence>
<sequence>MTAAPYRVEASRLVATDAATAFACVADPRTHPRWIPMTVIASEHAAAPRVGEPFTMVTGPFARRTGRGFPDRMTVTAVEPPAGPDGVGRTRVRKDGPFLRGDAGFDVVPVDAGRCRVVWWEEAYLAGPWPRRLNALAVGVVLRLLLHVSLRRLARDLSDGAGA</sequence>
<protein>
    <submittedName>
        <fullName evidence="1">Polyketide cyclase / dehydrase and lipid transport</fullName>
    </submittedName>
</protein>
<accession>A0A168FWV2</accession>
<dbReference type="AlphaFoldDB" id="A0A168FWV2"/>
<dbReference type="InterPro" id="IPR019587">
    <property type="entry name" value="Polyketide_cyclase/dehydratase"/>
</dbReference>
<dbReference type="Pfam" id="PF10604">
    <property type="entry name" value="Polyketide_cyc2"/>
    <property type="match status" value="1"/>
</dbReference>
<organism evidence="1 2">
    <name type="scientific">Isoptericola dokdonensis DS-3</name>
    <dbReference type="NCBI Taxonomy" id="1300344"/>
    <lineage>
        <taxon>Bacteria</taxon>
        <taxon>Bacillati</taxon>
        <taxon>Actinomycetota</taxon>
        <taxon>Actinomycetes</taxon>
        <taxon>Micrococcales</taxon>
        <taxon>Promicromonosporaceae</taxon>
        <taxon>Isoptericola</taxon>
    </lineage>
</organism>
<name>A0A168FWV2_9MICO</name>
<evidence type="ECO:0000313" key="2">
    <source>
        <dbReference type="Proteomes" id="UP000076794"/>
    </source>
</evidence>
<keyword evidence="2" id="KW-1185">Reference proteome</keyword>
<dbReference type="RefSeq" id="WP_068203940.1">
    <property type="nucleotide sequence ID" value="NZ_CP014209.1"/>
</dbReference>
<dbReference type="OrthoDB" id="4823586at2"/>
<dbReference type="STRING" id="1300344.I598_3124"/>
<proteinExistence type="predicted"/>
<dbReference type="InterPro" id="IPR023393">
    <property type="entry name" value="START-like_dom_sf"/>
</dbReference>
<dbReference type="PATRIC" id="fig|1300344.3.peg.3143"/>
<dbReference type="EMBL" id="CP014209">
    <property type="protein sequence ID" value="ANC32639.1"/>
    <property type="molecule type" value="Genomic_DNA"/>
</dbReference>
<dbReference type="SUPFAM" id="SSF55961">
    <property type="entry name" value="Bet v1-like"/>
    <property type="match status" value="1"/>
</dbReference>
<dbReference type="Gene3D" id="3.30.530.20">
    <property type="match status" value="1"/>
</dbReference>
<gene>
    <name evidence="1" type="ORF">I598_3124</name>
</gene>
<reference evidence="1 2" key="1">
    <citation type="submission" date="2016-01" db="EMBL/GenBank/DDBJ databases">
        <title>Complete genome sequence of a soil Actinobacterium, Isoptericola dokdonensis DS-3.</title>
        <authorList>
            <person name="Kwon S.-K."/>
            <person name="Kim J.F."/>
        </authorList>
    </citation>
    <scope>NUCLEOTIDE SEQUENCE [LARGE SCALE GENOMIC DNA]</scope>
    <source>
        <strain evidence="1 2">DS-3</strain>
    </source>
</reference>